<dbReference type="Proteomes" id="UP000620124">
    <property type="component" value="Unassembled WGS sequence"/>
</dbReference>
<feature type="region of interest" description="Disordered" evidence="4">
    <location>
        <begin position="26"/>
        <end position="70"/>
    </location>
</feature>
<dbReference type="EMBL" id="JACAZI010000005">
    <property type="protein sequence ID" value="KAF7360460.1"/>
    <property type="molecule type" value="Genomic_DNA"/>
</dbReference>
<comment type="caution">
    <text evidence="5">The sequence shown here is derived from an EMBL/GenBank/DDBJ whole genome shotgun (WGS) entry which is preliminary data.</text>
</comment>
<evidence type="ECO:0000256" key="1">
    <source>
        <dbReference type="ARBA" id="ARBA00003548"/>
    </source>
</evidence>
<reference evidence="5" key="1">
    <citation type="submission" date="2020-05" db="EMBL/GenBank/DDBJ databases">
        <title>Mycena genomes resolve the evolution of fungal bioluminescence.</title>
        <authorList>
            <person name="Tsai I.J."/>
        </authorList>
    </citation>
    <scope>NUCLEOTIDE SEQUENCE</scope>
    <source>
        <strain evidence="5">CCC161011</strain>
    </source>
</reference>
<dbReference type="GO" id="GO:0005634">
    <property type="term" value="C:nucleus"/>
    <property type="evidence" value="ECO:0007669"/>
    <property type="project" value="TreeGrafter"/>
</dbReference>
<dbReference type="Pfam" id="PF06413">
    <property type="entry name" value="Neugrin"/>
    <property type="match status" value="1"/>
</dbReference>
<gene>
    <name evidence="5" type="ORF">MVEN_00776400</name>
</gene>
<accession>A0A8H7D3U7</accession>
<feature type="compositionally biased region" description="Acidic residues" evidence="4">
    <location>
        <begin position="37"/>
        <end position="51"/>
    </location>
</feature>
<feature type="compositionally biased region" description="Acidic residues" evidence="4">
    <location>
        <begin position="189"/>
        <end position="201"/>
    </location>
</feature>
<feature type="region of interest" description="Disordered" evidence="4">
    <location>
        <begin position="185"/>
        <end position="220"/>
    </location>
</feature>
<evidence type="ECO:0000313" key="5">
    <source>
        <dbReference type="EMBL" id="KAF7360460.1"/>
    </source>
</evidence>
<dbReference type="OrthoDB" id="5578174at2759"/>
<evidence type="ECO:0000256" key="4">
    <source>
        <dbReference type="SAM" id="MobiDB-lite"/>
    </source>
</evidence>
<proteinExistence type="inferred from homology"/>
<dbReference type="PANTHER" id="PTHR13475:SF3">
    <property type="entry name" value="NEUGRIN"/>
    <property type="match status" value="1"/>
</dbReference>
<evidence type="ECO:0000256" key="3">
    <source>
        <dbReference type="ARBA" id="ARBA00013566"/>
    </source>
</evidence>
<dbReference type="AlphaFoldDB" id="A0A8H7D3U7"/>
<protein>
    <recommendedName>
        <fullName evidence="3">Required for respiratory growth protein 9, mitochondrial</fullName>
    </recommendedName>
</protein>
<dbReference type="InterPro" id="IPR010487">
    <property type="entry name" value="NGRN/Rrg9"/>
</dbReference>
<name>A0A8H7D3U7_9AGAR</name>
<keyword evidence="6" id="KW-1185">Reference proteome</keyword>
<organism evidence="5 6">
    <name type="scientific">Mycena venus</name>
    <dbReference type="NCBI Taxonomy" id="2733690"/>
    <lineage>
        <taxon>Eukaryota</taxon>
        <taxon>Fungi</taxon>
        <taxon>Dikarya</taxon>
        <taxon>Basidiomycota</taxon>
        <taxon>Agaricomycotina</taxon>
        <taxon>Agaricomycetes</taxon>
        <taxon>Agaricomycetidae</taxon>
        <taxon>Agaricales</taxon>
        <taxon>Marasmiineae</taxon>
        <taxon>Mycenaceae</taxon>
        <taxon>Mycena</taxon>
    </lineage>
</organism>
<comment type="function">
    <text evidence="1">Required for respiratory activity and maintenance and expression of the mitochondrial genome.</text>
</comment>
<evidence type="ECO:0000313" key="6">
    <source>
        <dbReference type="Proteomes" id="UP000620124"/>
    </source>
</evidence>
<evidence type="ECO:0000256" key="2">
    <source>
        <dbReference type="ARBA" id="ARBA00010895"/>
    </source>
</evidence>
<comment type="similarity">
    <text evidence="2">Belongs to the RRG9 family.</text>
</comment>
<dbReference type="PANTHER" id="PTHR13475">
    <property type="entry name" value="NEUGRIN"/>
    <property type="match status" value="1"/>
</dbReference>
<sequence>MLFALRSFVAQRVYLRASSSAHPACRHASRSARSILDDDSTPVDLSEDNDAVDGVRTPNPRRKPSLEPTPAAWQAHRAALKEAFPDGWNPPRKLSREAMDGLRQLHRVNPETFTTSVLAERFRVSPEAVRRILKSRWAPPPERRAKLIKKEAEAKAQFLSLSALRERMEARRVMESRMDMRAARRVDELEMDGEEGAEEEGGYQRGPVRGIHGRDRLSFE</sequence>